<keyword evidence="2" id="KW-1185">Reference proteome</keyword>
<dbReference type="EMBL" id="DUZY01000002">
    <property type="protein sequence ID" value="DAD26892.1"/>
    <property type="molecule type" value="Genomic_DNA"/>
</dbReference>
<organism evidence="1 2">
    <name type="scientific">Nelumbo nucifera</name>
    <name type="common">Sacred lotus</name>
    <dbReference type="NCBI Taxonomy" id="4432"/>
    <lineage>
        <taxon>Eukaryota</taxon>
        <taxon>Viridiplantae</taxon>
        <taxon>Streptophyta</taxon>
        <taxon>Embryophyta</taxon>
        <taxon>Tracheophyta</taxon>
        <taxon>Spermatophyta</taxon>
        <taxon>Magnoliopsida</taxon>
        <taxon>Proteales</taxon>
        <taxon>Nelumbonaceae</taxon>
        <taxon>Nelumbo</taxon>
    </lineage>
</organism>
<comment type="caution">
    <text evidence="1">The sequence shown here is derived from an EMBL/GenBank/DDBJ whole genome shotgun (WGS) entry which is preliminary data.</text>
</comment>
<reference evidence="1 2" key="1">
    <citation type="journal article" date="2020" name="Mol. Biol. Evol.">
        <title>Distinct Expression and Methylation Patterns for Genes with Different Fates following a Single Whole-Genome Duplication in Flowering Plants.</title>
        <authorList>
            <person name="Shi T."/>
            <person name="Rahmani R.S."/>
            <person name="Gugger P.F."/>
            <person name="Wang M."/>
            <person name="Li H."/>
            <person name="Zhang Y."/>
            <person name="Li Z."/>
            <person name="Wang Q."/>
            <person name="Van de Peer Y."/>
            <person name="Marchal K."/>
            <person name="Chen J."/>
        </authorList>
    </citation>
    <scope>NUCLEOTIDE SEQUENCE [LARGE SCALE GENOMIC DNA]</scope>
    <source>
        <tissue evidence="1">Leaf</tissue>
    </source>
</reference>
<accession>A0A822Y3P7</accession>
<protein>
    <submittedName>
        <fullName evidence="1">Uncharacterized protein</fullName>
    </submittedName>
</protein>
<proteinExistence type="predicted"/>
<name>A0A822Y3P7_NELNU</name>
<dbReference type="AlphaFoldDB" id="A0A822Y3P7"/>
<dbReference type="Proteomes" id="UP000607653">
    <property type="component" value="Unassembled WGS sequence"/>
</dbReference>
<evidence type="ECO:0000313" key="2">
    <source>
        <dbReference type="Proteomes" id="UP000607653"/>
    </source>
</evidence>
<sequence>MQMKSTTKHEKKIPELTTQCERKTDECYEAWMSLTAANEQLQKVRMELMIRRSILTLWVR</sequence>
<gene>
    <name evidence="1" type="ORF">HUJ06_028360</name>
</gene>
<evidence type="ECO:0000313" key="1">
    <source>
        <dbReference type="EMBL" id="DAD26892.1"/>
    </source>
</evidence>